<comment type="caution">
    <text evidence="2">The sequence shown here is derived from an EMBL/GenBank/DDBJ whole genome shotgun (WGS) entry which is preliminary data.</text>
</comment>
<dbReference type="AlphaFoldDB" id="A0A1V6PSG3"/>
<keyword evidence="1" id="KW-0732">Signal</keyword>
<evidence type="ECO:0000313" key="2">
    <source>
        <dbReference type="EMBL" id="OQD79647.1"/>
    </source>
</evidence>
<feature type="signal peptide" evidence="1">
    <location>
        <begin position="1"/>
        <end position="26"/>
    </location>
</feature>
<sequence length="189" mass="20581">MSQMISRPSWLTVAVLALLAVSAVNAAPVRASTQEMEAEQPTKVESRSPRLIPDTEGYILDLLQGLGLDEPEKTRTGTPTTAVMKTEQGQPENETATPTTHITYSSSVSYTPTYGSNGAGYTHTVKHEESSNKPIENVQILPGWGSNKKITSEDFPRLFEAMYKEVKHRIGNVIDSSDEIGLDGFIRGG</sequence>
<gene>
    <name evidence="2" type="ORF">PENANT_c046G00457</name>
</gene>
<name>A0A1V6PSG3_9EURO</name>
<dbReference type="EMBL" id="MDYN01000046">
    <property type="protein sequence ID" value="OQD79647.1"/>
    <property type="molecule type" value="Genomic_DNA"/>
</dbReference>
<keyword evidence="3" id="KW-1185">Reference proteome</keyword>
<feature type="chain" id="PRO_5012008819" evidence="1">
    <location>
        <begin position="27"/>
        <end position="189"/>
    </location>
</feature>
<dbReference type="OrthoDB" id="4342229at2759"/>
<protein>
    <submittedName>
        <fullName evidence="2">Uncharacterized protein</fullName>
    </submittedName>
</protein>
<evidence type="ECO:0000313" key="3">
    <source>
        <dbReference type="Proteomes" id="UP000191672"/>
    </source>
</evidence>
<organism evidence="2 3">
    <name type="scientific">Penicillium antarcticum</name>
    <dbReference type="NCBI Taxonomy" id="416450"/>
    <lineage>
        <taxon>Eukaryota</taxon>
        <taxon>Fungi</taxon>
        <taxon>Dikarya</taxon>
        <taxon>Ascomycota</taxon>
        <taxon>Pezizomycotina</taxon>
        <taxon>Eurotiomycetes</taxon>
        <taxon>Eurotiomycetidae</taxon>
        <taxon>Eurotiales</taxon>
        <taxon>Aspergillaceae</taxon>
        <taxon>Penicillium</taxon>
    </lineage>
</organism>
<reference evidence="3" key="1">
    <citation type="journal article" date="2017" name="Nat. Microbiol.">
        <title>Global analysis of biosynthetic gene clusters reveals vast potential of secondary metabolite production in Penicillium species.</title>
        <authorList>
            <person name="Nielsen J.C."/>
            <person name="Grijseels S."/>
            <person name="Prigent S."/>
            <person name="Ji B."/>
            <person name="Dainat J."/>
            <person name="Nielsen K.F."/>
            <person name="Frisvad J.C."/>
            <person name="Workman M."/>
            <person name="Nielsen J."/>
        </authorList>
    </citation>
    <scope>NUCLEOTIDE SEQUENCE [LARGE SCALE GENOMIC DNA]</scope>
    <source>
        <strain evidence="3">IBT 31811</strain>
    </source>
</reference>
<dbReference type="Proteomes" id="UP000191672">
    <property type="component" value="Unassembled WGS sequence"/>
</dbReference>
<proteinExistence type="predicted"/>
<evidence type="ECO:0000256" key="1">
    <source>
        <dbReference type="SAM" id="SignalP"/>
    </source>
</evidence>
<accession>A0A1V6PSG3</accession>